<dbReference type="Proteomes" id="UP000261420">
    <property type="component" value="Unplaced"/>
</dbReference>
<sequence length="172" mass="19593">MKAQADGAALFIQQTTKPVRWLDRSNGKRGERRGSTTRRCRWSPSAKPQFERQRRAEPWPPRLHRRRRARLAAPVQNHSHLSCQHFSRRSSSGYFSFDSDSLPSSPLSPRPATVERTTQTPSPTSQVMKHALQRMAEAHGGGARMQQQHGELKPALLKHTKMTSQCCQTHFC</sequence>
<dbReference type="AlphaFoldDB" id="A0A3B4V919"/>
<reference evidence="2" key="1">
    <citation type="submission" date="2025-08" db="UniProtKB">
        <authorList>
            <consortium name="Ensembl"/>
        </authorList>
    </citation>
    <scope>IDENTIFICATION</scope>
</reference>
<evidence type="ECO:0000256" key="1">
    <source>
        <dbReference type="SAM" id="MobiDB-lite"/>
    </source>
</evidence>
<proteinExistence type="predicted"/>
<feature type="compositionally biased region" description="Basic and acidic residues" evidence="1">
    <location>
        <begin position="23"/>
        <end position="34"/>
    </location>
</feature>
<protein>
    <submittedName>
        <fullName evidence="2">Uncharacterized protein</fullName>
    </submittedName>
</protein>
<feature type="region of interest" description="Disordered" evidence="1">
    <location>
        <begin position="23"/>
        <end position="125"/>
    </location>
</feature>
<feature type="compositionally biased region" description="Polar residues" evidence="1">
    <location>
        <begin position="76"/>
        <end position="85"/>
    </location>
</feature>
<evidence type="ECO:0000313" key="3">
    <source>
        <dbReference type="Proteomes" id="UP000261420"/>
    </source>
</evidence>
<feature type="compositionally biased region" description="Polar residues" evidence="1">
    <location>
        <begin position="115"/>
        <end position="125"/>
    </location>
</feature>
<dbReference type="GeneTree" id="ENSGT00940000177019"/>
<dbReference type="Ensembl" id="ENSSDUT00000027572.1">
    <property type="protein sequence ID" value="ENSSDUP00000027092.1"/>
    <property type="gene ID" value="ENSSDUG00000019633.1"/>
</dbReference>
<feature type="compositionally biased region" description="Low complexity" evidence="1">
    <location>
        <begin position="89"/>
        <end position="107"/>
    </location>
</feature>
<keyword evidence="3" id="KW-1185">Reference proteome</keyword>
<evidence type="ECO:0000313" key="2">
    <source>
        <dbReference type="Ensembl" id="ENSSDUP00000027092.1"/>
    </source>
</evidence>
<name>A0A3B4V919_SERDU</name>
<dbReference type="STRING" id="41447.ENSSDUP00000027092"/>
<organism evidence="2 3">
    <name type="scientific">Seriola dumerili</name>
    <name type="common">Greater amberjack</name>
    <name type="synonym">Caranx dumerili</name>
    <dbReference type="NCBI Taxonomy" id="41447"/>
    <lineage>
        <taxon>Eukaryota</taxon>
        <taxon>Metazoa</taxon>
        <taxon>Chordata</taxon>
        <taxon>Craniata</taxon>
        <taxon>Vertebrata</taxon>
        <taxon>Euteleostomi</taxon>
        <taxon>Actinopterygii</taxon>
        <taxon>Neopterygii</taxon>
        <taxon>Teleostei</taxon>
        <taxon>Neoteleostei</taxon>
        <taxon>Acanthomorphata</taxon>
        <taxon>Carangaria</taxon>
        <taxon>Carangiformes</taxon>
        <taxon>Carangidae</taxon>
        <taxon>Seriola</taxon>
    </lineage>
</organism>
<accession>A0A3B4V919</accession>
<reference evidence="2" key="2">
    <citation type="submission" date="2025-09" db="UniProtKB">
        <authorList>
            <consortium name="Ensembl"/>
        </authorList>
    </citation>
    <scope>IDENTIFICATION</scope>
</reference>